<comment type="caution">
    <text evidence="1">The sequence shown here is derived from an EMBL/GenBank/DDBJ whole genome shotgun (WGS) entry which is preliminary data.</text>
</comment>
<dbReference type="AlphaFoldDB" id="A0A2N5UT12"/>
<evidence type="ECO:0000313" key="1">
    <source>
        <dbReference type="EMBL" id="PLW40786.1"/>
    </source>
</evidence>
<name>A0A2N5UT12_9BASI</name>
<evidence type="ECO:0000313" key="2">
    <source>
        <dbReference type="Proteomes" id="UP000235388"/>
    </source>
</evidence>
<dbReference type="EMBL" id="PGCJ01000177">
    <property type="protein sequence ID" value="PLW40786.1"/>
    <property type="molecule type" value="Genomic_DNA"/>
</dbReference>
<dbReference type="OrthoDB" id="2831684at2759"/>
<organism evidence="1 2">
    <name type="scientific">Puccinia coronata f. sp. avenae</name>
    <dbReference type="NCBI Taxonomy" id="200324"/>
    <lineage>
        <taxon>Eukaryota</taxon>
        <taxon>Fungi</taxon>
        <taxon>Dikarya</taxon>
        <taxon>Basidiomycota</taxon>
        <taxon>Pucciniomycotina</taxon>
        <taxon>Pucciniomycetes</taxon>
        <taxon>Pucciniales</taxon>
        <taxon>Pucciniaceae</taxon>
        <taxon>Puccinia</taxon>
    </lineage>
</organism>
<proteinExistence type="predicted"/>
<keyword evidence="2" id="KW-1185">Reference proteome</keyword>
<sequence>MSKGSKLNNLMTKGSESLMSKGSELFNSMSKGMAKASKLFDSVAKLGRRVFNLMAKLAPPKGLYWLQPPAARSVAATNVTSVYQTNVTSAGPTDTLFLCSNVSVGPANIKSVWATDVTFVASGRRYRGGL</sequence>
<dbReference type="Proteomes" id="UP000235388">
    <property type="component" value="Unassembled WGS sequence"/>
</dbReference>
<gene>
    <name evidence="1" type="ORF">PCANC_13520</name>
</gene>
<accession>A0A2N5UT12</accession>
<reference evidence="1 2" key="1">
    <citation type="submission" date="2017-11" db="EMBL/GenBank/DDBJ databases">
        <title>De novo assembly and phasing of dikaryotic genomes from two isolates of Puccinia coronata f. sp. avenae, the causal agent of oat crown rust.</title>
        <authorList>
            <person name="Miller M.E."/>
            <person name="Zhang Y."/>
            <person name="Omidvar V."/>
            <person name="Sperschneider J."/>
            <person name="Schwessinger B."/>
            <person name="Raley C."/>
            <person name="Palmer J.M."/>
            <person name="Garnica D."/>
            <person name="Upadhyaya N."/>
            <person name="Rathjen J."/>
            <person name="Taylor J.M."/>
            <person name="Park R.F."/>
            <person name="Dodds P.N."/>
            <person name="Hirsch C.D."/>
            <person name="Kianian S.F."/>
            <person name="Figueroa M."/>
        </authorList>
    </citation>
    <scope>NUCLEOTIDE SEQUENCE [LARGE SCALE GENOMIC DNA]</scope>
    <source>
        <strain evidence="1">12NC29</strain>
    </source>
</reference>
<protein>
    <submittedName>
        <fullName evidence="1">Uncharacterized protein</fullName>
    </submittedName>
</protein>